<keyword evidence="2" id="KW-1185">Reference proteome</keyword>
<accession>A0A2U1NQH9</accession>
<sequence>MSEFDIPDFKINLFGVVSARQYELPSGDWIGAIVFEGGTDVRTDFDVIIQKHGGSPKRINKLHPEYMSLHFPLIFVYGEPGYHLGLTLADTGDATTDAPKKMSMKMFYAYQLHDRRGQKMEKESSIVALPRSTGKEVMSEAESISLSMLKPSDIDKTLKVQSDALL</sequence>
<name>A0A2U1NQH9_ARTAN</name>
<reference evidence="1 2" key="1">
    <citation type="journal article" date="2018" name="Mol. Plant">
        <title>The genome of Artemisia annua provides insight into the evolution of Asteraceae family and artemisinin biosynthesis.</title>
        <authorList>
            <person name="Shen Q."/>
            <person name="Zhang L."/>
            <person name="Liao Z."/>
            <person name="Wang S."/>
            <person name="Yan T."/>
            <person name="Shi P."/>
            <person name="Liu M."/>
            <person name="Fu X."/>
            <person name="Pan Q."/>
            <person name="Wang Y."/>
            <person name="Lv Z."/>
            <person name="Lu X."/>
            <person name="Zhang F."/>
            <person name="Jiang W."/>
            <person name="Ma Y."/>
            <person name="Chen M."/>
            <person name="Hao X."/>
            <person name="Li L."/>
            <person name="Tang Y."/>
            <person name="Lv G."/>
            <person name="Zhou Y."/>
            <person name="Sun X."/>
            <person name="Brodelius P.E."/>
            <person name="Rose J.K.C."/>
            <person name="Tang K."/>
        </authorList>
    </citation>
    <scope>NUCLEOTIDE SEQUENCE [LARGE SCALE GENOMIC DNA]</scope>
    <source>
        <strain evidence="2">cv. Huhao1</strain>
        <tissue evidence="1">Leaf</tissue>
    </source>
</reference>
<dbReference type="OrthoDB" id="10051381at2759"/>
<dbReference type="AlphaFoldDB" id="A0A2U1NQH9"/>
<evidence type="ECO:0000313" key="1">
    <source>
        <dbReference type="EMBL" id="PWA75763.1"/>
    </source>
</evidence>
<dbReference type="PANTHER" id="PTHR45786:SF74">
    <property type="entry name" value="ATP-DEPENDENT DNA HELICASE"/>
    <property type="match status" value="1"/>
</dbReference>
<evidence type="ECO:0000313" key="2">
    <source>
        <dbReference type="Proteomes" id="UP000245207"/>
    </source>
</evidence>
<dbReference type="PANTHER" id="PTHR45786">
    <property type="entry name" value="DNA BINDING PROTEIN-LIKE"/>
    <property type="match status" value="1"/>
</dbReference>
<comment type="caution">
    <text evidence="1">The sequence shown here is derived from an EMBL/GenBank/DDBJ whole genome shotgun (WGS) entry which is preliminary data.</text>
</comment>
<dbReference type="EMBL" id="PKPP01002359">
    <property type="protein sequence ID" value="PWA75763.1"/>
    <property type="molecule type" value="Genomic_DNA"/>
</dbReference>
<gene>
    <name evidence="1" type="ORF">CTI12_AA057750</name>
</gene>
<proteinExistence type="predicted"/>
<organism evidence="1 2">
    <name type="scientific">Artemisia annua</name>
    <name type="common">Sweet wormwood</name>
    <dbReference type="NCBI Taxonomy" id="35608"/>
    <lineage>
        <taxon>Eukaryota</taxon>
        <taxon>Viridiplantae</taxon>
        <taxon>Streptophyta</taxon>
        <taxon>Embryophyta</taxon>
        <taxon>Tracheophyta</taxon>
        <taxon>Spermatophyta</taxon>
        <taxon>Magnoliopsida</taxon>
        <taxon>eudicotyledons</taxon>
        <taxon>Gunneridae</taxon>
        <taxon>Pentapetalae</taxon>
        <taxon>asterids</taxon>
        <taxon>campanulids</taxon>
        <taxon>Asterales</taxon>
        <taxon>Asteraceae</taxon>
        <taxon>Asteroideae</taxon>
        <taxon>Anthemideae</taxon>
        <taxon>Artemisiinae</taxon>
        <taxon>Artemisia</taxon>
    </lineage>
</organism>
<dbReference type="Proteomes" id="UP000245207">
    <property type="component" value="Unassembled WGS sequence"/>
</dbReference>
<dbReference type="STRING" id="35608.A0A2U1NQH9"/>
<protein>
    <submittedName>
        <fullName evidence="1">Uncharacterized protein</fullName>
    </submittedName>
</protein>